<evidence type="ECO:0000313" key="4">
    <source>
        <dbReference type="EMBL" id="TQV76543.1"/>
    </source>
</evidence>
<dbReference type="InterPro" id="IPR001789">
    <property type="entry name" value="Sig_transdc_resp-reg_receiver"/>
</dbReference>
<dbReference type="GO" id="GO:0000160">
    <property type="term" value="P:phosphorelay signal transduction system"/>
    <property type="evidence" value="ECO:0007669"/>
    <property type="project" value="InterPro"/>
</dbReference>
<proteinExistence type="predicted"/>
<dbReference type="Pfam" id="PF00072">
    <property type="entry name" value="Response_reg"/>
    <property type="match status" value="1"/>
</dbReference>
<dbReference type="AlphaFoldDB" id="A0A545TH35"/>
<dbReference type="PROSITE" id="PS50110">
    <property type="entry name" value="RESPONSE_REGULATORY"/>
    <property type="match status" value="1"/>
</dbReference>
<reference evidence="4 5" key="1">
    <citation type="submission" date="2019-06" db="EMBL/GenBank/DDBJ databases">
        <title>Draft genome of Aliikangiella marina GYP-15.</title>
        <authorList>
            <person name="Wang G."/>
        </authorList>
    </citation>
    <scope>NUCLEOTIDE SEQUENCE [LARGE SCALE GENOMIC DNA]</scope>
    <source>
        <strain evidence="4 5">GYP-15</strain>
    </source>
</reference>
<evidence type="ECO:0000256" key="2">
    <source>
        <dbReference type="PROSITE-ProRule" id="PRU00169"/>
    </source>
</evidence>
<gene>
    <name evidence="4" type="ORF">FLL45_00845</name>
</gene>
<dbReference type="OrthoDB" id="9800897at2"/>
<evidence type="ECO:0000256" key="1">
    <source>
        <dbReference type="ARBA" id="ARBA00022553"/>
    </source>
</evidence>
<feature type="domain" description="Response regulatory" evidence="3">
    <location>
        <begin position="3"/>
        <end position="120"/>
    </location>
</feature>
<dbReference type="Gene3D" id="3.40.50.2300">
    <property type="match status" value="1"/>
</dbReference>
<keyword evidence="5" id="KW-1185">Reference proteome</keyword>
<dbReference type="InterPro" id="IPR050595">
    <property type="entry name" value="Bact_response_regulator"/>
</dbReference>
<evidence type="ECO:0000313" key="5">
    <source>
        <dbReference type="Proteomes" id="UP000317839"/>
    </source>
</evidence>
<evidence type="ECO:0000259" key="3">
    <source>
        <dbReference type="PROSITE" id="PS50110"/>
    </source>
</evidence>
<dbReference type="CDD" id="cd00156">
    <property type="entry name" value="REC"/>
    <property type="match status" value="1"/>
</dbReference>
<dbReference type="SUPFAM" id="SSF52172">
    <property type="entry name" value="CheY-like"/>
    <property type="match status" value="1"/>
</dbReference>
<dbReference type="Proteomes" id="UP000317839">
    <property type="component" value="Unassembled WGS sequence"/>
</dbReference>
<dbReference type="EMBL" id="VIKR01000001">
    <property type="protein sequence ID" value="TQV76543.1"/>
    <property type="molecule type" value="Genomic_DNA"/>
</dbReference>
<keyword evidence="1 2" id="KW-0597">Phosphoprotein</keyword>
<dbReference type="RefSeq" id="WP_142887903.1">
    <property type="nucleotide sequence ID" value="NZ_VIKR01000001.1"/>
</dbReference>
<name>A0A545TH35_9GAMM</name>
<dbReference type="PANTHER" id="PTHR44591">
    <property type="entry name" value="STRESS RESPONSE REGULATOR PROTEIN 1"/>
    <property type="match status" value="1"/>
</dbReference>
<comment type="caution">
    <text evidence="4">The sequence shown here is derived from an EMBL/GenBank/DDBJ whole genome shotgun (WGS) entry which is preliminary data.</text>
</comment>
<dbReference type="InterPro" id="IPR011006">
    <property type="entry name" value="CheY-like_superfamily"/>
</dbReference>
<organism evidence="4 5">
    <name type="scientific">Aliikangiella marina</name>
    <dbReference type="NCBI Taxonomy" id="1712262"/>
    <lineage>
        <taxon>Bacteria</taxon>
        <taxon>Pseudomonadati</taxon>
        <taxon>Pseudomonadota</taxon>
        <taxon>Gammaproteobacteria</taxon>
        <taxon>Oceanospirillales</taxon>
        <taxon>Pleioneaceae</taxon>
        <taxon>Aliikangiella</taxon>
    </lineage>
</organism>
<dbReference type="PANTHER" id="PTHR44591:SF3">
    <property type="entry name" value="RESPONSE REGULATORY DOMAIN-CONTAINING PROTEIN"/>
    <property type="match status" value="1"/>
</dbReference>
<protein>
    <submittedName>
        <fullName evidence="4">Response regulator</fullName>
    </submittedName>
</protein>
<feature type="modified residue" description="4-aspartylphosphate" evidence="2">
    <location>
        <position position="52"/>
    </location>
</feature>
<sequence>MALVLIVDDDPQMLRLLTDVVELDNHDVLLAQDGAMASEYFDHQTPDLMITDILMPNKEGLELISEVREKFPKMKIIAYSGGGSSDPQSYLEFASGMGADRVFSKPMPLAELRQEIQILLAESVEQ</sequence>
<accession>A0A545TH35</accession>
<dbReference type="SMART" id="SM00448">
    <property type="entry name" value="REC"/>
    <property type="match status" value="1"/>
</dbReference>